<feature type="region of interest" description="Disordered" evidence="1">
    <location>
        <begin position="251"/>
        <end position="287"/>
    </location>
</feature>
<dbReference type="SUPFAM" id="SSF51735">
    <property type="entry name" value="NAD(P)-binding Rossmann-fold domains"/>
    <property type="match status" value="1"/>
</dbReference>
<accession>A0ABT6SWZ3</accession>
<organism evidence="3 4">
    <name type="scientific">Streptomyces luteolus</name>
    <dbReference type="NCBI Taxonomy" id="3043615"/>
    <lineage>
        <taxon>Bacteria</taxon>
        <taxon>Bacillati</taxon>
        <taxon>Actinomycetota</taxon>
        <taxon>Actinomycetes</taxon>
        <taxon>Kitasatosporales</taxon>
        <taxon>Streptomycetaceae</taxon>
        <taxon>Streptomyces</taxon>
    </lineage>
</organism>
<dbReference type="EMBL" id="JASCIS010000009">
    <property type="protein sequence ID" value="MDI3419187.1"/>
    <property type="molecule type" value="Genomic_DNA"/>
</dbReference>
<evidence type="ECO:0000259" key="2">
    <source>
        <dbReference type="Pfam" id="PF13460"/>
    </source>
</evidence>
<evidence type="ECO:0000313" key="4">
    <source>
        <dbReference type="Proteomes" id="UP001237105"/>
    </source>
</evidence>
<comment type="caution">
    <text evidence="3">The sequence shown here is derived from an EMBL/GenBank/DDBJ whole genome shotgun (WGS) entry which is preliminary data.</text>
</comment>
<dbReference type="PANTHER" id="PTHR43162:SF1">
    <property type="entry name" value="PRESTALK A DIFFERENTIATION PROTEIN A"/>
    <property type="match status" value="1"/>
</dbReference>
<dbReference type="InterPro" id="IPR016040">
    <property type="entry name" value="NAD(P)-bd_dom"/>
</dbReference>
<dbReference type="PANTHER" id="PTHR43162">
    <property type="match status" value="1"/>
</dbReference>
<protein>
    <submittedName>
        <fullName evidence="3">NAD(P)H-binding protein</fullName>
    </submittedName>
</protein>
<keyword evidence="4" id="KW-1185">Reference proteome</keyword>
<feature type="compositionally biased region" description="Basic and acidic residues" evidence="1">
    <location>
        <begin position="251"/>
        <end position="262"/>
    </location>
</feature>
<name>A0ABT6SWZ3_9ACTN</name>
<gene>
    <name evidence="3" type="ORF">QIT00_11575</name>
</gene>
<evidence type="ECO:0000256" key="1">
    <source>
        <dbReference type="SAM" id="MobiDB-lite"/>
    </source>
</evidence>
<dbReference type="InterPro" id="IPR036291">
    <property type="entry name" value="NAD(P)-bd_dom_sf"/>
</dbReference>
<sequence>MTILVTGATGTVGRIVVDRLLGAGRKVRALTRDPAGARLPEAVEVVAGTLTEPGAALDGVDGVYFLAGALDPAAAAEQARAFVERAARGGARRMVTLTSSAVAVRRPGSYETLLDAEQAVEASELEWTHVRPGEFAANKLSTWGESIRIESTVRSAFPDAIGVPVHEADIAEVAVAALLEDGHAGRAYSLSGPEALTHREQAAAIGAGLGRELRFEPLTYGQARAAYITSGIPMEIAEYLLGYQAEYAEEPPRVDPDTERVLGRPGRTLAQWAADHADELSPGGAAG</sequence>
<proteinExistence type="predicted"/>
<reference evidence="3 4" key="1">
    <citation type="submission" date="2023-05" db="EMBL/GenBank/DDBJ databases">
        <title>Draft genome sequence of Streptomyces sp. B-S-A12 isolated from a cave soil in Thailand.</title>
        <authorList>
            <person name="Chamroensaksri N."/>
            <person name="Muangham S."/>
        </authorList>
    </citation>
    <scope>NUCLEOTIDE SEQUENCE [LARGE SCALE GENOMIC DNA]</scope>
    <source>
        <strain evidence="3 4">B-S-A12</strain>
    </source>
</reference>
<dbReference type="Proteomes" id="UP001237105">
    <property type="component" value="Unassembled WGS sequence"/>
</dbReference>
<dbReference type="Gene3D" id="3.40.50.720">
    <property type="entry name" value="NAD(P)-binding Rossmann-like Domain"/>
    <property type="match status" value="1"/>
</dbReference>
<evidence type="ECO:0000313" key="3">
    <source>
        <dbReference type="EMBL" id="MDI3419187.1"/>
    </source>
</evidence>
<dbReference type="InterPro" id="IPR051604">
    <property type="entry name" value="Ergot_Alk_Oxidoreductase"/>
</dbReference>
<dbReference type="Pfam" id="PF13460">
    <property type="entry name" value="NAD_binding_10"/>
    <property type="match status" value="1"/>
</dbReference>
<feature type="domain" description="NAD(P)-binding" evidence="2">
    <location>
        <begin position="7"/>
        <end position="180"/>
    </location>
</feature>
<dbReference type="RefSeq" id="WP_282535092.1">
    <property type="nucleotide sequence ID" value="NZ_JASCIS010000009.1"/>
</dbReference>